<sequence length="215" mass="23777">MDSVARFIHQRARLGFPGRTIVYCSTIAHTCTIAGILGCESFFSNQADQDGILERFRTGPGKVLVATNALGMGIDIPDIRSVIHLGWPRTMLDYGQESGRAGRDGQPSEAIIVQPEGFHKPPIWFQLPVGADEKQVQLYEADITLVQDYLDTPLSGCRRAVLDAYLDGDFDGRTRTHCGDSIAQGLDEQRCDRCQPSWYVSSYEPTPSIPWGRGD</sequence>
<organism evidence="5 6">
    <name type="scientific">Penicillium thymicola</name>
    <dbReference type="NCBI Taxonomy" id="293382"/>
    <lineage>
        <taxon>Eukaryota</taxon>
        <taxon>Fungi</taxon>
        <taxon>Dikarya</taxon>
        <taxon>Ascomycota</taxon>
        <taxon>Pezizomycotina</taxon>
        <taxon>Eurotiomycetes</taxon>
        <taxon>Eurotiomycetidae</taxon>
        <taxon>Eurotiales</taxon>
        <taxon>Aspergillaceae</taxon>
        <taxon>Penicillium</taxon>
    </lineage>
</organism>
<evidence type="ECO:0000256" key="2">
    <source>
        <dbReference type="ARBA" id="ARBA00034617"/>
    </source>
</evidence>
<dbReference type="SUPFAM" id="SSF52540">
    <property type="entry name" value="P-loop containing nucleoside triphosphate hydrolases"/>
    <property type="match status" value="1"/>
</dbReference>
<dbReference type="GO" id="GO:0009378">
    <property type="term" value="F:four-way junction helicase activity"/>
    <property type="evidence" value="ECO:0007669"/>
    <property type="project" value="TreeGrafter"/>
</dbReference>
<dbReference type="GO" id="GO:0043138">
    <property type="term" value="F:3'-5' DNA helicase activity"/>
    <property type="evidence" value="ECO:0007669"/>
    <property type="project" value="UniProtKB-EC"/>
</dbReference>
<comment type="caution">
    <text evidence="5">The sequence shown here is derived from an EMBL/GenBank/DDBJ whole genome shotgun (WGS) entry which is preliminary data.</text>
</comment>
<evidence type="ECO:0000313" key="5">
    <source>
        <dbReference type="EMBL" id="KAJ9480581.1"/>
    </source>
</evidence>
<comment type="catalytic activity">
    <reaction evidence="2">
        <text>Couples ATP hydrolysis with the unwinding of duplex DNA by translocating in the 3'-5' direction.</text>
        <dbReference type="EC" id="5.6.2.4"/>
    </reaction>
</comment>
<evidence type="ECO:0000259" key="4">
    <source>
        <dbReference type="PROSITE" id="PS51194"/>
    </source>
</evidence>
<dbReference type="EC" id="5.6.2.4" evidence="3"/>
<keyword evidence="6" id="KW-1185">Reference proteome</keyword>
<dbReference type="Pfam" id="PF00271">
    <property type="entry name" value="Helicase_C"/>
    <property type="match status" value="1"/>
</dbReference>
<evidence type="ECO:0000256" key="1">
    <source>
        <dbReference type="ARBA" id="ARBA00005446"/>
    </source>
</evidence>
<reference evidence="5" key="2">
    <citation type="journal article" date="2016" name="Fungal Biol.">
        <title>Ochratoxin A production by Penicillium thymicola.</title>
        <authorList>
            <person name="Nguyen H.D.T."/>
            <person name="McMullin D.R."/>
            <person name="Ponomareva E."/>
            <person name="Riley R."/>
            <person name="Pomraning K.R."/>
            <person name="Baker S.E."/>
            <person name="Seifert K.A."/>
        </authorList>
    </citation>
    <scope>NUCLEOTIDE SEQUENCE</scope>
    <source>
        <strain evidence="5">DAOM 180753</strain>
    </source>
</reference>
<dbReference type="InterPro" id="IPR001650">
    <property type="entry name" value="Helicase_C-like"/>
</dbReference>
<gene>
    <name evidence="5" type="ORF">VN97_g12972</name>
</gene>
<dbReference type="PROSITE" id="PS51194">
    <property type="entry name" value="HELICASE_CTER"/>
    <property type="match status" value="1"/>
</dbReference>
<dbReference type="InterPro" id="IPR027417">
    <property type="entry name" value="P-loop_NTPase"/>
</dbReference>
<evidence type="ECO:0000256" key="3">
    <source>
        <dbReference type="ARBA" id="ARBA00034808"/>
    </source>
</evidence>
<dbReference type="GO" id="GO:0005737">
    <property type="term" value="C:cytoplasm"/>
    <property type="evidence" value="ECO:0007669"/>
    <property type="project" value="TreeGrafter"/>
</dbReference>
<dbReference type="Proteomes" id="UP001227192">
    <property type="component" value="Unassembled WGS sequence"/>
</dbReference>
<feature type="domain" description="Helicase C-terminal" evidence="4">
    <location>
        <begin position="1"/>
        <end position="144"/>
    </location>
</feature>
<dbReference type="AlphaFoldDB" id="A0AAI9X1L6"/>
<dbReference type="PANTHER" id="PTHR13710:SF154">
    <property type="entry name" value="RECQ HELICASE, PUTATIVE (AFU_ORTHOLOGUE AFUA_6G14720)-RELATED"/>
    <property type="match status" value="1"/>
</dbReference>
<accession>A0AAI9X1L6</accession>
<dbReference type="SMART" id="SM00490">
    <property type="entry name" value="HELICc"/>
    <property type="match status" value="1"/>
</dbReference>
<evidence type="ECO:0000313" key="6">
    <source>
        <dbReference type="Proteomes" id="UP001227192"/>
    </source>
</evidence>
<proteinExistence type="inferred from homology"/>
<dbReference type="Gene3D" id="3.40.50.300">
    <property type="entry name" value="P-loop containing nucleotide triphosphate hydrolases"/>
    <property type="match status" value="1"/>
</dbReference>
<protein>
    <recommendedName>
        <fullName evidence="3">DNA 3'-5' helicase</fullName>
        <ecNumber evidence="3">5.6.2.4</ecNumber>
    </recommendedName>
</protein>
<comment type="similarity">
    <text evidence="1">Belongs to the helicase family. RecQ subfamily.</text>
</comment>
<reference evidence="5" key="1">
    <citation type="submission" date="2015-06" db="EMBL/GenBank/DDBJ databases">
        <authorList>
            <person name="Nguyen H."/>
        </authorList>
    </citation>
    <scope>NUCLEOTIDE SEQUENCE</scope>
    <source>
        <strain evidence="5">DAOM 180753</strain>
    </source>
</reference>
<dbReference type="PANTHER" id="PTHR13710">
    <property type="entry name" value="DNA HELICASE RECQ FAMILY MEMBER"/>
    <property type="match status" value="1"/>
</dbReference>
<dbReference type="GO" id="GO:0000724">
    <property type="term" value="P:double-strand break repair via homologous recombination"/>
    <property type="evidence" value="ECO:0007669"/>
    <property type="project" value="TreeGrafter"/>
</dbReference>
<name>A0AAI9X1L6_PENTH</name>
<dbReference type="EMBL" id="LACB01001286">
    <property type="protein sequence ID" value="KAJ9480581.1"/>
    <property type="molecule type" value="Genomic_DNA"/>
</dbReference>
<dbReference type="GO" id="GO:0005694">
    <property type="term" value="C:chromosome"/>
    <property type="evidence" value="ECO:0007669"/>
    <property type="project" value="TreeGrafter"/>
</dbReference>